<evidence type="ECO:0000313" key="6">
    <source>
        <dbReference type="Proteomes" id="UP001634007"/>
    </source>
</evidence>
<dbReference type="FunFam" id="2.60.40.420:FF:000034">
    <property type="entry name" value="Cupredoxin superfamily protein"/>
    <property type="match status" value="1"/>
</dbReference>
<evidence type="ECO:0000313" key="5">
    <source>
        <dbReference type="EMBL" id="KAL3747733.1"/>
    </source>
</evidence>
<feature type="chain" id="PRO_5044741886" description="Phytocyanin domain-containing protein" evidence="3">
    <location>
        <begin position="23"/>
        <end position="160"/>
    </location>
</feature>
<gene>
    <name evidence="5" type="ORF">ACJRO7_016527</name>
</gene>
<keyword evidence="3" id="KW-0732">Signal</keyword>
<evidence type="ECO:0000256" key="2">
    <source>
        <dbReference type="ARBA" id="ARBA00023180"/>
    </source>
</evidence>
<dbReference type="PANTHER" id="PTHR33021:SF522">
    <property type="entry name" value="PHYTOCYANIN DOMAIN-CONTAINING PROTEIN"/>
    <property type="match status" value="1"/>
</dbReference>
<dbReference type="InterPro" id="IPR039391">
    <property type="entry name" value="Phytocyanin-like"/>
</dbReference>
<keyword evidence="1" id="KW-1015">Disulfide bond</keyword>
<comment type="caution">
    <text evidence="5">The sequence shown here is derived from an EMBL/GenBank/DDBJ whole genome shotgun (WGS) entry which is preliminary data.</text>
</comment>
<organism evidence="5 6">
    <name type="scientific">Eucalyptus globulus</name>
    <name type="common">Tasmanian blue gum</name>
    <dbReference type="NCBI Taxonomy" id="34317"/>
    <lineage>
        <taxon>Eukaryota</taxon>
        <taxon>Viridiplantae</taxon>
        <taxon>Streptophyta</taxon>
        <taxon>Embryophyta</taxon>
        <taxon>Tracheophyta</taxon>
        <taxon>Spermatophyta</taxon>
        <taxon>Magnoliopsida</taxon>
        <taxon>eudicotyledons</taxon>
        <taxon>Gunneridae</taxon>
        <taxon>Pentapetalae</taxon>
        <taxon>rosids</taxon>
        <taxon>malvids</taxon>
        <taxon>Myrtales</taxon>
        <taxon>Myrtaceae</taxon>
        <taxon>Myrtoideae</taxon>
        <taxon>Eucalypteae</taxon>
        <taxon>Eucalyptus</taxon>
    </lineage>
</organism>
<feature type="domain" description="Phytocyanin" evidence="4">
    <location>
        <begin position="24"/>
        <end position="129"/>
    </location>
</feature>
<dbReference type="InterPro" id="IPR008972">
    <property type="entry name" value="Cupredoxin"/>
</dbReference>
<evidence type="ECO:0000259" key="4">
    <source>
        <dbReference type="PROSITE" id="PS51485"/>
    </source>
</evidence>
<name>A0ABD3L867_EUCGL</name>
<dbReference type="EMBL" id="JBJKBG010000003">
    <property type="protein sequence ID" value="KAL3747733.1"/>
    <property type="molecule type" value="Genomic_DNA"/>
</dbReference>
<dbReference type="PANTHER" id="PTHR33021">
    <property type="entry name" value="BLUE COPPER PROTEIN"/>
    <property type="match status" value="1"/>
</dbReference>
<proteinExistence type="predicted"/>
<keyword evidence="2" id="KW-0325">Glycoprotein</keyword>
<dbReference type="AlphaFoldDB" id="A0ABD3L867"/>
<dbReference type="Proteomes" id="UP001634007">
    <property type="component" value="Unassembled WGS sequence"/>
</dbReference>
<dbReference type="Pfam" id="PF02298">
    <property type="entry name" value="Cu_bind_like"/>
    <property type="match status" value="1"/>
</dbReference>
<dbReference type="Gene3D" id="2.60.40.420">
    <property type="entry name" value="Cupredoxins - blue copper proteins"/>
    <property type="match status" value="1"/>
</dbReference>
<dbReference type="SUPFAM" id="SSF49503">
    <property type="entry name" value="Cupredoxins"/>
    <property type="match status" value="1"/>
</dbReference>
<evidence type="ECO:0000256" key="3">
    <source>
        <dbReference type="SAM" id="SignalP"/>
    </source>
</evidence>
<dbReference type="PROSITE" id="PS51485">
    <property type="entry name" value="PHYTOCYANIN"/>
    <property type="match status" value="1"/>
</dbReference>
<accession>A0ABD3L867</accession>
<sequence>MGRSSTAMALASVVLTFIECEAATQYVVGNGRGWTAPPNITAGFYDEWAASKSFEGNDALVFKFNGTHSLAAVSTEEYDNFAKVFPIGDGTNGFSYGYQIPRKAGVYYFICTVDSHCEAGQKLAINVTSAGFATWSPPSPLTSGALSTVLYTFAFFLSGH</sequence>
<feature type="signal peptide" evidence="3">
    <location>
        <begin position="1"/>
        <end position="22"/>
    </location>
</feature>
<reference evidence="5 6" key="1">
    <citation type="submission" date="2024-11" db="EMBL/GenBank/DDBJ databases">
        <title>Chromosome-level genome assembly of Eucalyptus globulus Labill. provides insights into its genome evolution.</title>
        <authorList>
            <person name="Li X."/>
        </authorList>
    </citation>
    <scope>NUCLEOTIDE SEQUENCE [LARGE SCALE GENOMIC DNA]</scope>
    <source>
        <strain evidence="5">CL2024</strain>
        <tissue evidence="5">Fresh tender leaves</tissue>
    </source>
</reference>
<dbReference type="InterPro" id="IPR003245">
    <property type="entry name" value="Phytocyanin_dom"/>
</dbReference>
<keyword evidence="6" id="KW-1185">Reference proteome</keyword>
<evidence type="ECO:0000256" key="1">
    <source>
        <dbReference type="ARBA" id="ARBA00023157"/>
    </source>
</evidence>
<protein>
    <recommendedName>
        <fullName evidence="4">Phytocyanin domain-containing protein</fullName>
    </recommendedName>
</protein>